<dbReference type="Pfam" id="PF02498">
    <property type="entry name" value="Bro-N"/>
    <property type="match status" value="1"/>
</dbReference>
<feature type="domain" description="Bro-N" evidence="1">
    <location>
        <begin position="10"/>
        <end position="86"/>
    </location>
</feature>
<reference evidence="2" key="1">
    <citation type="journal article" date="2016" name="J. Invertebr. Pathol.">
        <title>An alphabaculovirus isolated from dead Lymantria dispar larvae shows high genetic similarity to baculovirus previously isolated from Lymantria monacha - An example of adaptation to a new host.</title>
        <authorList>
            <person name="Rabalski L."/>
            <person name="Krejmer-Rabalska M."/>
            <person name="Skrzecz I."/>
            <person name="Wasag B."/>
            <person name="Szewczyk B."/>
        </authorList>
    </citation>
    <scope>NUCLEOTIDE SEQUENCE</scope>
    <source>
        <strain evidence="2">BNP</strain>
    </source>
</reference>
<sequence>MLYHVTSPVIEDGSEMWMVAASFKDFTGYKNIAKACRKYVSPSNMRLFRSFNIESEHQHIAKEFSIDSKTLMINYAGVQQLISYRKINLGNKVRLHVHHQLLHQKSIKQSIKKYTKWNLLDATTKRREDIKTTTQRHISRLINMRR</sequence>
<dbReference type="EMBL" id="KU377538">
    <property type="protein sequence ID" value="ANS70909.1"/>
    <property type="molecule type" value="Genomic_DNA"/>
</dbReference>
<evidence type="ECO:0000313" key="2">
    <source>
        <dbReference type="EMBL" id="ANS70909.1"/>
    </source>
</evidence>
<evidence type="ECO:0000259" key="1">
    <source>
        <dbReference type="Pfam" id="PF02498"/>
    </source>
</evidence>
<proteinExistence type="predicted"/>
<name>A0A1B1MQU2_NPVLD</name>
<accession>A0A1B1MQU2</accession>
<organismHost>
    <name type="scientific">Lepidoptera</name>
    <name type="common">moths &amp; butterflies</name>
    <dbReference type="NCBI Taxonomy" id="7088"/>
</organismHost>
<organism evidence="2">
    <name type="scientific">Lymantria dispar multicapsid nuclear polyhedrosis virus</name>
    <name type="common">LdMNPV</name>
    <dbReference type="NCBI Taxonomy" id="10449"/>
    <lineage>
        <taxon>Viruses</taxon>
        <taxon>Viruses incertae sedis</taxon>
        <taxon>Naldaviricetes</taxon>
        <taxon>Lefavirales</taxon>
        <taxon>Baculoviridae</taxon>
        <taxon>Alphabaculovirus</taxon>
        <taxon>Alphabaculovirus lydisparis</taxon>
    </lineage>
</organism>
<dbReference type="InterPro" id="IPR003497">
    <property type="entry name" value="BRO_N_domain"/>
</dbReference>
<protein>
    <submittedName>
        <fullName evidence="2">Baculovirus repeated ORF a</fullName>
    </submittedName>
</protein>